<dbReference type="GO" id="GO:0005576">
    <property type="term" value="C:extracellular region"/>
    <property type="evidence" value="ECO:0007669"/>
    <property type="project" value="UniProtKB-SubCell"/>
</dbReference>
<proteinExistence type="predicted"/>
<dbReference type="Gene3D" id="3.20.20.370">
    <property type="entry name" value="Glycoside hydrolase/deacetylase"/>
    <property type="match status" value="1"/>
</dbReference>
<dbReference type="OrthoDB" id="9778320at2"/>
<evidence type="ECO:0000313" key="4">
    <source>
        <dbReference type="EMBL" id="PMC58765.1"/>
    </source>
</evidence>
<comment type="caution">
    <text evidence="4">The sequence shown here is derived from an EMBL/GenBank/DDBJ whole genome shotgun (WGS) entry which is preliminary data.</text>
</comment>
<dbReference type="GO" id="GO:0016810">
    <property type="term" value="F:hydrolase activity, acting on carbon-nitrogen (but not peptide) bonds"/>
    <property type="evidence" value="ECO:0007669"/>
    <property type="project" value="InterPro"/>
</dbReference>
<evidence type="ECO:0000256" key="2">
    <source>
        <dbReference type="ARBA" id="ARBA00022729"/>
    </source>
</evidence>
<gene>
    <name evidence="4" type="ORF">CJ205_02970</name>
</gene>
<keyword evidence="2" id="KW-0732">Signal</keyword>
<comment type="subcellular location">
    <subcellularLocation>
        <location evidence="1">Secreted</location>
    </subcellularLocation>
</comment>
<evidence type="ECO:0000313" key="5">
    <source>
        <dbReference type="Proteomes" id="UP000235682"/>
    </source>
</evidence>
<accession>A0A1G8MGK6</accession>
<dbReference type="PANTHER" id="PTHR34216:SF3">
    <property type="entry name" value="POLY-BETA-1,6-N-ACETYL-D-GLUCOSAMINE N-DEACETYLASE"/>
    <property type="match status" value="1"/>
</dbReference>
<protein>
    <recommendedName>
        <fullName evidence="3">NodB homology domain-containing protein</fullName>
    </recommendedName>
</protein>
<evidence type="ECO:0000259" key="3">
    <source>
        <dbReference type="Pfam" id="PF01522"/>
    </source>
</evidence>
<reference evidence="4 5" key="1">
    <citation type="submission" date="2017-09" db="EMBL/GenBank/DDBJ databases">
        <title>Bacterial strain isolated from the female urinary microbiota.</title>
        <authorList>
            <person name="Thomas-White K."/>
            <person name="Kumar N."/>
            <person name="Forster S."/>
            <person name="Putonti C."/>
            <person name="Lawley T."/>
            <person name="Wolfe A.J."/>
        </authorList>
    </citation>
    <scope>NUCLEOTIDE SEQUENCE [LARGE SCALE GENOMIC DNA]</scope>
    <source>
        <strain evidence="4 5">UMB0852</strain>
    </source>
</reference>
<keyword evidence="5" id="KW-1185">Reference proteome</keyword>
<dbReference type="SUPFAM" id="SSF88713">
    <property type="entry name" value="Glycoside hydrolase/deacetylase"/>
    <property type="match status" value="1"/>
</dbReference>
<dbReference type="Pfam" id="PF01522">
    <property type="entry name" value="Polysacc_deac_1"/>
    <property type="match status" value="1"/>
</dbReference>
<dbReference type="Proteomes" id="UP000235682">
    <property type="component" value="Unassembled WGS sequence"/>
</dbReference>
<organism evidence="4 5">
    <name type="scientific">Dolosicoccus paucivorans</name>
    <dbReference type="NCBI Taxonomy" id="84521"/>
    <lineage>
        <taxon>Bacteria</taxon>
        <taxon>Bacillati</taxon>
        <taxon>Bacillota</taxon>
        <taxon>Bacilli</taxon>
        <taxon>Lactobacillales</taxon>
        <taxon>Aerococcaceae</taxon>
        <taxon>Dolosicoccus</taxon>
    </lineage>
</organism>
<dbReference type="PANTHER" id="PTHR34216">
    <property type="match status" value="1"/>
</dbReference>
<dbReference type="InterPro" id="IPR051398">
    <property type="entry name" value="Polysacch_Deacetylase"/>
</dbReference>
<dbReference type="GO" id="GO:0005975">
    <property type="term" value="P:carbohydrate metabolic process"/>
    <property type="evidence" value="ECO:0007669"/>
    <property type="project" value="InterPro"/>
</dbReference>
<dbReference type="STRING" id="84521.SAMN04487994_10328"/>
<dbReference type="InterPro" id="IPR011330">
    <property type="entry name" value="Glyco_hydro/deAcase_b/a-brl"/>
</dbReference>
<name>A0A1G8MGK6_9LACT</name>
<feature type="domain" description="NodB homology" evidence="3">
    <location>
        <begin position="27"/>
        <end position="144"/>
    </location>
</feature>
<dbReference type="InterPro" id="IPR002509">
    <property type="entry name" value="NODB_dom"/>
</dbReference>
<dbReference type="RefSeq" id="WP_092085697.1">
    <property type="nucleotide sequence ID" value="NZ_FNEL01000032.1"/>
</dbReference>
<dbReference type="EMBL" id="PNHE01000007">
    <property type="protein sequence ID" value="PMC58765.1"/>
    <property type="molecule type" value="Genomic_DNA"/>
</dbReference>
<evidence type="ECO:0000256" key="1">
    <source>
        <dbReference type="ARBA" id="ARBA00004613"/>
    </source>
</evidence>
<dbReference type="AlphaFoldDB" id="A0A1G8MGK6"/>
<sequence length="257" mass="29416">MKQLIKGFILILLLVYTSPYKAQANELSQPGLMLTFDDHSIDDWLAVQSLFDQYGAKATYYVNLLDQLTDEELTSIQRLHQLGNEIGSHGFLHLSAPDYLKEHTVEEYIQSETVPSLQALKALGIQATSFAYPYGARNKDTDLILLKHFKTLRGTAYLKPDQSSDQLSSIYYSFNQPREVVYGLGLDESYGYTDEEILQALQHAVDTGQVVVFYGHRMDPTNQLEGEYTHWHRLEKILQFAKENQMTYYTASDLLLQ</sequence>